<dbReference type="PANTHER" id="PTHR13667">
    <property type="entry name" value="HOMOLOC-13"/>
    <property type="match status" value="1"/>
</dbReference>
<protein>
    <recommendedName>
        <fullName evidence="16">WD repeat-containing and planar cell polarity effector protein fritz homolog</fullName>
    </recommendedName>
</protein>
<feature type="compositionally biased region" description="Basic and acidic residues" evidence="13">
    <location>
        <begin position="634"/>
        <end position="652"/>
    </location>
</feature>
<comment type="similarity">
    <text evidence="3">Belongs to the WD repeat fritz family.</text>
</comment>
<evidence type="ECO:0000256" key="1">
    <source>
        <dbReference type="ARBA" id="ARBA00004236"/>
    </source>
</evidence>
<comment type="subcellular location">
    <subcellularLocation>
        <location evidence="1">Cell membrane</location>
    </subcellularLocation>
    <subcellularLocation>
        <location evidence="2">Cytoplasm</location>
        <location evidence="2">Cytoskeleton</location>
        <location evidence="2">Cilium axoneme</location>
    </subcellularLocation>
</comment>
<dbReference type="InterPro" id="IPR036322">
    <property type="entry name" value="WD40_repeat_dom_sf"/>
</dbReference>
<keyword evidence="11" id="KW-0206">Cytoskeleton</keyword>
<evidence type="ECO:0000256" key="2">
    <source>
        <dbReference type="ARBA" id="ARBA00004430"/>
    </source>
</evidence>
<accession>A0A4Z2C5J0</accession>
<dbReference type="GO" id="GO:0045184">
    <property type="term" value="P:establishment of protein localization"/>
    <property type="evidence" value="ECO:0007669"/>
    <property type="project" value="TreeGrafter"/>
</dbReference>
<keyword evidence="4" id="KW-1003">Cell membrane</keyword>
<dbReference type="InterPro" id="IPR024511">
    <property type="entry name" value="Frtz"/>
</dbReference>
<reference evidence="14 15" key="1">
    <citation type="submission" date="2019-04" db="EMBL/GenBank/DDBJ databases">
        <title>The sequence and de novo assembly of Takifugu bimaculatus genome using PacBio and Hi-C technologies.</title>
        <authorList>
            <person name="Xu P."/>
            <person name="Liu B."/>
            <person name="Zhou Z."/>
        </authorList>
    </citation>
    <scope>NUCLEOTIDE SEQUENCE [LARGE SCALE GENOMIC DNA]</scope>
    <source>
        <strain evidence="14">TB-2018</strain>
        <tissue evidence="14">Muscle</tissue>
    </source>
</reference>
<sequence length="686" mass="76252">MASCLAELHLWSTKSSLKVKDTDIGTYQYYDKGEPANPLEHHYYNEKLHFSEARGYSWTPKNQRPQKLRDSLKELEELLQIHTCVCIRWRTKKCCQVMLSSGVLVTLTLNGPQLEQVCVERTLVGRLPANTVTDAVLSDRLILLSFLEQSQVAAVYLSQKNQESPETSRCTDKLSPSEIKVVCVDPSAQGRRLCRHVDLNHRQDIAVCWWSLAEPDEELWPWTHTDVQRRNLVLLSCSATDELKVLSFIRTEGSPMDCRFSLLQPYQLLTVELPAGDQGHREEFWVDTCVYECGRDRLHRLSVTRVPLPSNPVSCSRHPSETALLLGLSDSSLILYDQRRGVSLPASCPVLPKLVAWHPAGAMVLIGGGQGELVCFDVGLAPINMALVAEEVAPAPMLRLMEHLRGCEGIGRLQWGTGPEGGPEGTQILLLVFHGGPLAALRFRLGVLSGGHIGHGELLQQRLRCSQIQEALGILEAMDWSSMGGECFRGLSFIANHLLRLELNAEREALLEAVLGVFYAPAAPLSELVILHYGEPVSKYARRFFHHLLRYQRFEKAFLLAVDLEDRDLFMDLHYVAGDKGEVVLADVAKRKANEIEARAITGSAPQRGKNGVLCGFGMETQVERGPPTAYNEGRAKERSVPERRVTPRSDVFRTLTQTGSGEGGRDDGKADGDPGTLHLVHLGMV</sequence>
<evidence type="ECO:0000256" key="12">
    <source>
        <dbReference type="ARBA" id="ARBA00023273"/>
    </source>
</evidence>
<evidence type="ECO:0000256" key="3">
    <source>
        <dbReference type="ARBA" id="ARBA00006059"/>
    </source>
</evidence>
<dbReference type="GO" id="GO:0005886">
    <property type="term" value="C:plasma membrane"/>
    <property type="evidence" value="ECO:0007669"/>
    <property type="project" value="UniProtKB-SubCell"/>
</dbReference>
<dbReference type="GO" id="GO:0007399">
    <property type="term" value="P:nervous system development"/>
    <property type="evidence" value="ECO:0007669"/>
    <property type="project" value="TreeGrafter"/>
</dbReference>
<evidence type="ECO:0000313" key="15">
    <source>
        <dbReference type="Proteomes" id="UP000516260"/>
    </source>
</evidence>
<keyword evidence="6" id="KW-0853">WD repeat</keyword>
<keyword evidence="10" id="KW-0472">Membrane</keyword>
<evidence type="ECO:0000256" key="11">
    <source>
        <dbReference type="ARBA" id="ARBA00023212"/>
    </source>
</evidence>
<keyword evidence="7" id="KW-0677">Repeat</keyword>
<evidence type="ECO:0000256" key="13">
    <source>
        <dbReference type="SAM" id="MobiDB-lite"/>
    </source>
</evidence>
<dbReference type="GO" id="GO:0097541">
    <property type="term" value="C:axonemal basal plate"/>
    <property type="evidence" value="ECO:0007669"/>
    <property type="project" value="TreeGrafter"/>
</dbReference>
<evidence type="ECO:0008006" key="16">
    <source>
        <dbReference type="Google" id="ProtNLM"/>
    </source>
</evidence>
<dbReference type="PANTHER" id="PTHR13667:SF5">
    <property type="entry name" value="WD REPEAT-CONTAINING AND PLANAR CELL POLARITY EFFECTOR PROTEIN FRITZ HOMOLOG"/>
    <property type="match status" value="1"/>
</dbReference>
<evidence type="ECO:0000256" key="6">
    <source>
        <dbReference type="ARBA" id="ARBA00022574"/>
    </source>
</evidence>
<evidence type="ECO:0000256" key="7">
    <source>
        <dbReference type="ARBA" id="ARBA00022737"/>
    </source>
</evidence>
<gene>
    <name evidence="14" type="ORF">fugu_012499</name>
</gene>
<comment type="caution">
    <text evidence="14">The sequence shown here is derived from an EMBL/GenBank/DDBJ whole genome shotgun (WGS) entry which is preliminary data.</text>
</comment>
<evidence type="ECO:0000313" key="14">
    <source>
        <dbReference type="EMBL" id="TNM99466.1"/>
    </source>
</evidence>
<dbReference type="Proteomes" id="UP000516260">
    <property type="component" value="Chromosome 13"/>
</dbReference>
<keyword evidence="15" id="KW-1185">Reference proteome</keyword>
<feature type="region of interest" description="Disordered" evidence="13">
    <location>
        <begin position="624"/>
        <end position="676"/>
    </location>
</feature>
<evidence type="ECO:0000256" key="10">
    <source>
        <dbReference type="ARBA" id="ARBA00023136"/>
    </source>
</evidence>
<dbReference type="SUPFAM" id="SSF50978">
    <property type="entry name" value="WD40 repeat-like"/>
    <property type="match status" value="1"/>
</dbReference>
<name>A0A4Z2C5J0_9TELE</name>
<organism evidence="14 15">
    <name type="scientific">Takifugu bimaculatus</name>
    <dbReference type="NCBI Taxonomy" id="433685"/>
    <lineage>
        <taxon>Eukaryota</taxon>
        <taxon>Metazoa</taxon>
        <taxon>Chordata</taxon>
        <taxon>Craniata</taxon>
        <taxon>Vertebrata</taxon>
        <taxon>Euteleostomi</taxon>
        <taxon>Actinopterygii</taxon>
        <taxon>Neopterygii</taxon>
        <taxon>Teleostei</taxon>
        <taxon>Neoteleostei</taxon>
        <taxon>Acanthomorphata</taxon>
        <taxon>Eupercaria</taxon>
        <taxon>Tetraodontiformes</taxon>
        <taxon>Tetradontoidea</taxon>
        <taxon>Tetraodontidae</taxon>
        <taxon>Takifugu</taxon>
    </lineage>
</organism>
<keyword evidence="12" id="KW-0966">Cell projection</keyword>
<keyword evidence="5" id="KW-0963">Cytoplasm</keyword>
<dbReference type="EMBL" id="SWLE01000005">
    <property type="protein sequence ID" value="TNM99466.1"/>
    <property type="molecule type" value="Genomic_DNA"/>
</dbReference>
<feature type="compositionally biased region" description="Basic and acidic residues" evidence="13">
    <location>
        <begin position="664"/>
        <end position="673"/>
    </location>
</feature>
<dbReference type="Pfam" id="PF11768">
    <property type="entry name" value="Frtz"/>
    <property type="match status" value="1"/>
</dbReference>
<dbReference type="AlphaFoldDB" id="A0A4Z2C5J0"/>
<evidence type="ECO:0000256" key="9">
    <source>
        <dbReference type="ARBA" id="ARBA00023069"/>
    </source>
</evidence>
<keyword evidence="9" id="KW-0969">Cilium</keyword>
<keyword evidence="8" id="KW-0970">Cilium biogenesis/degradation</keyword>
<proteinExistence type="inferred from homology"/>
<evidence type="ECO:0000256" key="5">
    <source>
        <dbReference type="ARBA" id="ARBA00022490"/>
    </source>
</evidence>
<evidence type="ECO:0000256" key="4">
    <source>
        <dbReference type="ARBA" id="ARBA00022475"/>
    </source>
</evidence>
<dbReference type="GO" id="GO:0044782">
    <property type="term" value="P:cilium organization"/>
    <property type="evidence" value="ECO:0007669"/>
    <property type="project" value="TreeGrafter"/>
</dbReference>
<evidence type="ECO:0000256" key="8">
    <source>
        <dbReference type="ARBA" id="ARBA00022794"/>
    </source>
</evidence>